<organism evidence="3 4">
    <name type="scientific">Shewanella gaetbuli</name>
    <dbReference type="NCBI Taxonomy" id="220752"/>
    <lineage>
        <taxon>Bacteria</taxon>
        <taxon>Pseudomonadati</taxon>
        <taxon>Pseudomonadota</taxon>
        <taxon>Gammaproteobacteria</taxon>
        <taxon>Alteromonadales</taxon>
        <taxon>Shewanellaceae</taxon>
        <taxon>Shewanella</taxon>
    </lineage>
</organism>
<keyword evidence="2" id="KW-0472">Membrane</keyword>
<keyword evidence="2" id="KW-0812">Transmembrane</keyword>
<accession>A0A9X2CME4</accession>
<protein>
    <submittedName>
        <fullName evidence="3">Uncharacterized protein</fullName>
    </submittedName>
</protein>
<dbReference type="EMBL" id="JAKIKP010000010">
    <property type="protein sequence ID" value="MCL1143599.1"/>
    <property type="molecule type" value="Genomic_DNA"/>
</dbReference>
<dbReference type="AlphaFoldDB" id="A0A9X2CME4"/>
<comment type="caution">
    <text evidence="3">The sequence shown here is derived from an EMBL/GenBank/DDBJ whole genome shotgun (WGS) entry which is preliminary data.</text>
</comment>
<keyword evidence="4" id="KW-1185">Reference proteome</keyword>
<evidence type="ECO:0000256" key="2">
    <source>
        <dbReference type="SAM" id="Phobius"/>
    </source>
</evidence>
<proteinExistence type="predicted"/>
<reference evidence="3" key="1">
    <citation type="submission" date="2022-01" db="EMBL/GenBank/DDBJ databases">
        <title>Whole genome-based taxonomy of the Shewanellaceae.</title>
        <authorList>
            <person name="Martin-Rodriguez A.J."/>
        </authorList>
    </citation>
    <scope>NUCLEOTIDE SEQUENCE</scope>
    <source>
        <strain evidence="3">DSM 16422</strain>
    </source>
</reference>
<sequence length="450" mass="51367">MNQNQLNQVKGHIETFSTIDIARLVASKYGNNANLSDVKIGEYSAKEYVSVLRKVFAQFREEIDSSYAKALPFQYHFQNEYGNGNLHQDLANLLSQINAQNFPASIPALNKLIHYQAVNGFWEKSKRKYFRSSEVSVQEDKDRIDLVSKHVEESSDRLSDLILEIDDKKDELTRFIKSKASELSEIESLLTSARQHTNEITEIHTKSATLEERINSLLEQAEDKKISIDDLVDNMKKLLSEMSTLLVDSKSSNESRQKSYDKLEKAFTEKLSFVEEKREYFEERNQYLDDLIEREVGASLFETFKHRKTELIKSIVFWKWAVPITAIATIVWIFVLFGNGDLNGLSWQVIAINSLKALPAVGLLLFSISQYVKERNFQEEYAFKSAVALTVNSYAEQLEDATNKDKMIMESVGQIYASPIHHKSNSKNESSISSATKELVDAVKSVLPSK</sequence>
<feature type="transmembrane region" description="Helical" evidence="2">
    <location>
        <begin position="315"/>
        <end position="335"/>
    </location>
</feature>
<feature type="transmembrane region" description="Helical" evidence="2">
    <location>
        <begin position="347"/>
        <end position="368"/>
    </location>
</feature>
<name>A0A9X2CME4_9GAMM</name>
<feature type="coiled-coil region" evidence="1">
    <location>
        <begin position="207"/>
        <end position="241"/>
    </location>
</feature>
<dbReference type="RefSeq" id="WP_248996274.1">
    <property type="nucleotide sequence ID" value="NZ_JAKIKP010000010.1"/>
</dbReference>
<evidence type="ECO:0000313" key="3">
    <source>
        <dbReference type="EMBL" id="MCL1143599.1"/>
    </source>
</evidence>
<evidence type="ECO:0000313" key="4">
    <source>
        <dbReference type="Proteomes" id="UP001139333"/>
    </source>
</evidence>
<keyword evidence="2" id="KW-1133">Transmembrane helix</keyword>
<gene>
    <name evidence="3" type="ORF">L2672_12965</name>
</gene>
<dbReference type="Proteomes" id="UP001139333">
    <property type="component" value="Unassembled WGS sequence"/>
</dbReference>
<evidence type="ECO:0000256" key="1">
    <source>
        <dbReference type="SAM" id="Coils"/>
    </source>
</evidence>
<keyword evidence="1" id="KW-0175">Coiled coil</keyword>